<dbReference type="AlphaFoldDB" id="A0A1I6XML6"/>
<evidence type="ECO:0000313" key="1">
    <source>
        <dbReference type="EMBL" id="SFT39181.1"/>
    </source>
</evidence>
<dbReference type="EMBL" id="FPAU01000001">
    <property type="protein sequence ID" value="SFT39181.1"/>
    <property type="molecule type" value="Genomic_DNA"/>
</dbReference>
<dbReference type="Proteomes" id="UP000199187">
    <property type="component" value="Unassembled WGS sequence"/>
</dbReference>
<accession>A0A1I6XML6</accession>
<evidence type="ECO:0000313" key="2">
    <source>
        <dbReference type="Proteomes" id="UP000199187"/>
    </source>
</evidence>
<dbReference type="OrthoDB" id="983063at2"/>
<gene>
    <name evidence="1" type="ORF">SAMN05192562_10167</name>
</gene>
<reference evidence="2" key="1">
    <citation type="submission" date="2016-10" db="EMBL/GenBank/DDBJ databases">
        <authorList>
            <person name="Varghese N."/>
            <person name="Submissions S."/>
        </authorList>
    </citation>
    <scope>NUCLEOTIDE SEQUENCE [LARGE SCALE GENOMIC DNA]</scope>
    <source>
        <strain evidence="2">Ah-143</strain>
    </source>
</reference>
<sequence>MSAKEFTNKRKLAFLESLPSISLESGEIVERCKFNFSFFDCTQPHGQDFQDWSHNELIKLMDKLKNYSGSSLEYWRHQRVGRGGLKVFEIYGDFPKKSNFIHPKHVPHDVSWARFRLENLVRLVGFIVPKGFNCAETIDLPQPFDSNTFYVVFLDRDHKFYVTEEP</sequence>
<organism evidence="1 2">
    <name type="scientific">Kosakonia arachidis</name>
    <dbReference type="NCBI Taxonomy" id="551989"/>
    <lineage>
        <taxon>Bacteria</taxon>
        <taxon>Pseudomonadati</taxon>
        <taxon>Pseudomonadota</taxon>
        <taxon>Gammaproteobacteria</taxon>
        <taxon>Enterobacterales</taxon>
        <taxon>Enterobacteriaceae</taxon>
        <taxon>Kosakonia</taxon>
    </lineage>
</organism>
<dbReference type="RefSeq" id="WP_090118290.1">
    <property type="nucleotide sequence ID" value="NZ_CP045300.1"/>
</dbReference>
<keyword evidence="2" id="KW-1185">Reference proteome</keyword>
<protein>
    <submittedName>
        <fullName evidence="1">Uncharacterized protein</fullName>
    </submittedName>
</protein>
<name>A0A1I6XML6_9ENTR</name>
<proteinExistence type="predicted"/>